<protein>
    <submittedName>
        <fullName evidence="2">Uncharacterized protein</fullName>
    </submittedName>
</protein>
<reference evidence="2 3" key="2">
    <citation type="submission" date="2019-01" db="EMBL/GenBank/DDBJ databases">
        <authorList>
            <person name="Li Y."/>
        </authorList>
    </citation>
    <scope>NUCLEOTIDE SEQUENCE [LARGE SCALE GENOMIC DNA]</scope>
    <source>
        <strain evidence="2 3">2D-5</strain>
    </source>
</reference>
<dbReference type="AlphaFoldDB" id="A0A443IIZ8"/>
<evidence type="ECO:0000313" key="3">
    <source>
        <dbReference type="Proteomes" id="UP000285710"/>
    </source>
</evidence>
<evidence type="ECO:0000256" key="1">
    <source>
        <dbReference type="SAM" id="Phobius"/>
    </source>
</evidence>
<accession>A0A443IIZ8</accession>
<feature type="transmembrane region" description="Helical" evidence="1">
    <location>
        <begin position="55"/>
        <end position="78"/>
    </location>
</feature>
<reference evidence="2 3" key="1">
    <citation type="submission" date="2019-01" db="EMBL/GenBank/DDBJ databases">
        <title>Sinorhodobacter populi sp. nov. isolated from the symptomatic bark tissue of Populus euramericana canker.</title>
        <authorList>
            <person name="Xu G."/>
        </authorList>
    </citation>
    <scope>NUCLEOTIDE SEQUENCE [LARGE SCALE GENOMIC DNA]</scope>
    <source>
        <strain evidence="2 3">2D-5</strain>
    </source>
</reference>
<name>A0A443IIZ8_9RHOB</name>
<keyword evidence="1" id="KW-0472">Membrane</keyword>
<feature type="transmembrane region" description="Helical" evidence="1">
    <location>
        <begin position="112"/>
        <end position="130"/>
    </location>
</feature>
<feature type="transmembrane region" description="Helical" evidence="1">
    <location>
        <begin position="30"/>
        <end position="49"/>
    </location>
</feature>
<organism evidence="2 3">
    <name type="scientific">Paenirhodobacter populi</name>
    <dbReference type="NCBI Taxonomy" id="2306993"/>
    <lineage>
        <taxon>Bacteria</taxon>
        <taxon>Pseudomonadati</taxon>
        <taxon>Pseudomonadota</taxon>
        <taxon>Alphaproteobacteria</taxon>
        <taxon>Rhodobacterales</taxon>
        <taxon>Rhodobacter group</taxon>
        <taxon>Paenirhodobacter</taxon>
    </lineage>
</organism>
<proteinExistence type="predicted"/>
<dbReference type="Proteomes" id="UP000285710">
    <property type="component" value="Unassembled WGS sequence"/>
</dbReference>
<keyword evidence="1" id="KW-0812">Transmembrane</keyword>
<keyword evidence="1" id="KW-1133">Transmembrane helix</keyword>
<comment type="caution">
    <text evidence="2">The sequence shown here is derived from an EMBL/GenBank/DDBJ whole genome shotgun (WGS) entry which is preliminary data.</text>
</comment>
<feature type="transmembrane region" description="Helical" evidence="1">
    <location>
        <begin position="136"/>
        <end position="156"/>
    </location>
</feature>
<gene>
    <name evidence="2" type="ORF">D2T33_21250</name>
</gene>
<dbReference type="RefSeq" id="WP_128271105.1">
    <property type="nucleotide sequence ID" value="NZ_SAUW01000057.1"/>
</dbReference>
<keyword evidence="3" id="KW-1185">Reference proteome</keyword>
<evidence type="ECO:0000313" key="2">
    <source>
        <dbReference type="EMBL" id="RWR04302.1"/>
    </source>
</evidence>
<sequence>MTTAPITREEIGARDRQLTRTTRRRNAFEYLAGGAAMLFFLVMAVWTFAKGGSAAQMLIAAGFAVLALGVAVAGWHLFRQGRRAAAGGGRTADAGYLEGRLARERDLLRSAWLWYAGPMVPGFALIYGGVFLSGGVAFATIAGGLTLAFLILVAVINRRAAACIDREIADLRHRRT</sequence>
<dbReference type="EMBL" id="SAUW01000057">
    <property type="protein sequence ID" value="RWR04302.1"/>
    <property type="molecule type" value="Genomic_DNA"/>
</dbReference>